<dbReference type="Pfam" id="PF17917">
    <property type="entry name" value="RT_RNaseH"/>
    <property type="match status" value="1"/>
</dbReference>
<dbReference type="InterPro" id="IPR041373">
    <property type="entry name" value="RT_RNaseH"/>
</dbReference>
<evidence type="ECO:0000256" key="2">
    <source>
        <dbReference type="ARBA" id="ARBA00022695"/>
    </source>
</evidence>
<evidence type="ECO:0000256" key="7">
    <source>
        <dbReference type="SAM" id="MobiDB-lite"/>
    </source>
</evidence>
<keyword evidence="2" id="KW-0548">Nucleotidyltransferase</keyword>
<protein>
    <submittedName>
        <fullName evidence="9">Reverse transcriptase domain-containing protein</fullName>
    </submittedName>
</protein>
<dbReference type="GO" id="GO:0003964">
    <property type="term" value="F:RNA-directed DNA polymerase activity"/>
    <property type="evidence" value="ECO:0007669"/>
    <property type="project" value="UniProtKB-KW"/>
</dbReference>
<dbReference type="OrthoDB" id="673934at2759"/>
<gene>
    <name evidence="9" type="ORF">CTI12_AA411560</name>
</gene>
<keyword evidence="5" id="KW-0378">Hydrolase</keyword>
<keyword evidence="6 9" id="KW-0695">RNA-directed DNA polymerase</keyword>
<evidence type="ECO:0000256" key="1">
    <source>
        <dbReference type="ARBA" id="ARBA00022679"/>
    </source>
</evidence>
<feature type="region of interest" description="Disordered" evidence="7">
    <location>
        <begin position="213"/>
        <end position="290"/>
    </location>
</feature>
<keyword evidence="3" id="KW-0540">Nuclease</keyword>
<dbReference type="Proteomes" id="UP000245207">
    <property type="component" value="Unassembled WGS sequence"/>
</dbReference>
<keyword evidence="10" id="KW-1185">Reference proteome</keyword>
<evidence type="ECO:0000313" key="9">
    <source>
        <dbReference type="EMBL" id="PWA57172.1"/>
    </source>
</evidence>
<proteinExistence type="predicted"/>
<dbReference type="STRING" id="35608.A0A2U1M7C6"/>
<dbReference type="GO" id="GO:0016787">
    <property type="term" value="F:hydrolase activity"/>
    <property type="evidence" value="ECO:0007669"/>
    <property type="project" value="UniProtKB-KW"/>
</dbReference>
<evidence type="ECO:0000256" key="3">
    <source>
        <dbReference type="ARBA" id="ARBA00022722"/>
    </source>
</evidence>
<dbReference type="AlphaFoldDB" id="A0A2U1M7C6"/>
<dbReference type="PANTHER" id="PTHR48475">
    <property type="entry name" value="RIBONUCLEASE H"/>
    <property type="match status" value="1"/>
</dbReference>
<organism evidence="9 10">
    <name type="scientific">Artemisia annua</name>
    <name type="common">Sweet wormwood</name>
    <dbReference type="NCBI Taxonomy" id="35608"/>
    <lineage>
        <taxon>Eukaryota</taxon>
        <taxon>Viridiplantae</taxon>
        <taxon>Streptophyta</taxon>
        <taxon>Embryophyta</taxon>
        <taxon>Tracheophyta</taxon>
        <taxon>Spermatophyta</taxon>
        <taxon>Magnoliopsida</taxon>
        <taxon>eudicotyledons</taxon>
        <taxon>Gunneridae</taxon>
        <taxon>Pentapetalae</taxon>
        <taxon>asterids</taxon>
        <taxon>campanulids</taxon>
        <taxon>Asterales</taxon>
        <taxon>Asteraceae</taxon>
        <taxon>Asteroideae</taxon>
        <taxon>Anthemideae</taxon>
        <taxon>Artemisiinae</taxon>
        <taxon>Artemisia</taxon>
    </lineage>
</organism>
<feature type="domain" description="Reverse transcriptase RNase H-like" evidence="8">
    <location>
        <begin position="86"/>
        <end position="186"/>
    </location>
</feature>
<evidence type="ECO:0000256" key="5">
    <source>
        <dbReference type="ARBA" id="ARBA00022801"/>
    </source>
</evidence>
<evidence type="ECO:0000256" key="6">
    <source>
        <dbReference type="ARBA" id="ARBA00022918"/>
    </source>
</evidence>
<evidence type="ECO:0000313" key="10">
    <source>
        <dbReference type="Proteomes" id="UP000245207"/>
    </source>
</evidence>
<dbReference type="InterPro" id="IPR043502">
    <property type="entry name" value="DNA/RNA_pol_sf"/>
</dbReference>
<dbReference type="SUPFAM" id="SSF56672">
    <property type="entry name" value="DNA/RNA polymerases"/>
    <property type="match status" value="1"/>
</dbReference>
<keyword evidence="1" id="KW-0808">Transferase</keyword>
<dbReference type="PANTHER" id="PTHR48475:SF1">
    <property type="entry name" value="RNASE H TYPE-1 DOMAIN-CONTAINING PROTEIN"/>
    <property type="match status" value="1"/>
</dbReference>
<reference evidence="9 10" key="1">
    <citation type="journal article" date="2018" name="Mol. Plant">
        <title>The genome of Artemisia annua provides insight into the evolution of Asteraceae family and artemisinin biosynthesis.</title>
        <authorList>
            <person name="Shen Q."/>
            <person name="Zhang L."/>
            <person name="Liao Z."/>
            <person name="Wang S."/>
            <person name="Yan T."/>
            <person name="Shi P."/>
            <person name="Liu M."/>
            <person name="Fu X."/>
            <person name="Pan Q."/>
            <person name="Wang Y."/>
            <person name="Lv Z."/>
            <person name="Lu X."/>
            <person name="Zhang F."/>
            <person name="Jiang W."/>
            <person name="Ma Y."/>
            <person name="Chen M."/>
            <person name="Hao X."/>
            <person name="Li L."/>
            <person name="Tang Y."/>
            <person name="Lv G."/>
            <person name="Zhou Y."/>
            <person name="Sun X."/>
            <person name="Brodelius P.E."/>
            <person name="Rose J.K.C."/>
            <person name="Tang K."/>
        </authorList>
    </citation>
    <scope>NUCLEOTIDE SEQUENCE [LARGE SCALE GENOMIC DNA]</scope>
    <source>
        <strain evidence="10">cv. Huhao1</strain>
        <tissue evidence="9">Leaf</tissue>
    </source>
</reference>
<accession>A0A2U1M7C6</accession>
<sequence>MTPENPPRVTAKQAQNGSEGAYSLEVRLEALIKFLSKGAYGPSSFFKNYIMGNCKTTFRWSKEAEAAFQRWKECMEILPTFTVPDHNEALFLHLATPSGGINAILLAKRRGIYIPIYFANRTLHEIEQTYTKTERLILPLVNAARCLRKYFQEHPIRVFTDKPIRRILSHPNKSRRIVKWALELEEHSIEYQKEGLADGQMPTSVLSASNQISTPTKKELHGTKRTNKIPSGGSKAVRITVDQSSTKSLRSGEGRADPNLFVPKESEPPARRNMKVSGSPALTEPIPLIE</sequence>
<dbReference type="GO" id="GO:0004519">
    <property type="term" value="F:endonuclease activity"/>
    <property type="evidence" value="ECO:0007669"/>
    <property type="project" value="UniProtKB-KW"/>
</dbReference>
<keyword evidence="4" id="KW-0255">Endonuclease</keyword>
<evidence type="ECO:0000256" key="4">
    <source>
        <dbReference type="ARBA" id="ARBA00022759"/>
    </source>
</evidence>
<name>A0A2U1M7C6_ARTAN</name>
<comment type="caution">
    <text evidence="9">The sequence shown here is derived from an EMBL/GenBank/DDBJ whole genome shotgun (WGS) entry which is preliminary data.</text>
</comment>
<dbReference type="EMBL" id="PKPP01006242">
    <property type="protein sequence ID" value="PWA57172.1"/>
    <property type="molecule type" value="Genomic_DNA"/>
</dbReference>
<evidence type="ECO:0000259" key="8">
    <source>
        <dbReference type="Pfam" id="PF17917"/>
    </source>
</evidence>